<keyword evidence="13" id="KW-1185">Reference proteome</keyword>
<dbReference type="PhylomeDB" id="T1IHG0"/>
<comment type="similarity">
    <text evidence="2 8">Belongs to the TGF-beta family.</text>
</comment>
<dbReference type="HOGENOM" id="CLU_020515_6_1_1"/>
<proteinExistence type="inferred from homology"/>
<evidence type="ECO:0000256" key="1">
    <source>
        <dbReference type="ARBA" id="ARBA00004613"/>
    </source>
</evidence>
<evidence type="ECO:0000313" key="12">
    <source>
        <dbReference type="EnsemblMetazoa" id="SMAR000275-PA"/>
    </source>
</evidence>
<evidence type="ECO:0000313" key="13">
    <source>
        <dbReference type="Proteomes" id="UP000014500"/>
    </source>
</evidence>
<keyword evidence="3" id="KW-0964">Secreted</keyword>
<dbReference type="PANTHER" id="PTHR11848:SF262">
    <property type="entry name" value="LD29161P"/>
    <property type="match status" value="1"/>
</dbReference>
<dbReference type="EnsemblMetazoa" id="SMAR000275-RA">
    <property type="protein sequence ID" value="SMAR000275-PA"/>
    <property type="gene ID" value="SMAR000275"/>
</dbReference>
<comment type="subcellular location">
    <subcellularLocation>
        <location evidence="1">Secreted</location>
    </subcellularLocation>
</comment>
<keyword evidence="7" id="KW-1015">Disulfide bond</keyword>
<dbReference type="InterPro" id="IPR001111">
    <property type="entry name" value="TGF-b_propeptide"/>
</dbReference>
<feature type="region of interest" description="Disordered" evidence="9">
    <location>
        <begin position="32"/>
        <end position="57"/>
    </location>
</feature>
<evidence type="ECO:0000256" key="6">
    <source>
        <dbReference type="ARBA" id="ARBA00023030"/>
    </source>
</evidence>
<keyword evidence="5 10" id="KW-0732">Signal</keyword>
<evidence type="ECO:0000256" key="5">
    <source>
        <dbReference type="ARBA" id="ARBA00022729"/>
    </source>
</evidence>
<dbReference type="SUPFAM" id="SSF57501">
    <property type="entry name" value="Cystine-knot cytokines"/>
    <property type="match status" value="1"/>
</dbReference>
<dbReference type="Proteomes" id="UP000014500">
    <property type="component" value="Unassembled WGS sequence"/>
</dbReference>
<feature type="signal peptide" evidence="10">
    <location>
        <begin position="1"/>
        <end position="21"/>
    </location>
</feature>
<sequence>MKAPSFLVFPFVLVTVQAAIASRLPPAVRTSSRIPIDYGAPTGTDQSPTLDEQRAPGVSVASNCSRCRVREEVINLTKEGIKQQILSKLGLQRAPNISGKVLPKIPSITDLIDMYGMQSDSPAFEPGPVYEEAEDDYHARTRIILTMAKKVPTAWNFSSDLHVQYFPLVTNGLANIDRVVVGKLWFYVTPSKASIDRDINIHVHHVQTVENMRPVLSHFRTNTVRFTDLKSNWYWIDINKLLMDWIQHSSRNRGLVVEAFDKNGRGLIHVDHSNESLVPYIEIHMTEEKRKRRKRMVGLNCEENSNEVRCCRYPLTVDFEEFGWDWIIAPKKYEANYCSGECPFVFLQKYPHTHLVQQANRSGSAGPCCAPRKMSSISMLYFDDNNNIIYGLLPGMVVDRCGCT</sequence>
<evidence type="ECO:0000256" key="10">
    <source>
        <dbReference type="SAM" id="SignalP"/>
    </source>
</evidence>
<keyword evidence="6 8" id="KW-0339">Growth factor</keyword>
<dbReference type="PROSITE" id="PS51362">
    <property type="entry name" value="TGF_BETA_2"/>
    <property type="match status" value="1"/>
</dbReference>
<evidence type="ECO:0000256" key="4">
    <source>
        <dbReference type="ARBA" id="ARBA00022685"/>
    </source>
</evidence>
<accession>T1IHG0</accession>
<evidence type="ECO:0000256" key="7">
    <source>
        <dbReference type="ARBA" id="ARBA00023157"/>
    </source>
</evidence>
<dbReference type="Pfam" id="PF00688">
    <property type="entry name" value="TGFb_propeptide"/>
    <property type="match status" value="1"/>
</dbReference>
<reference evidence="12" key="2">
    <citation type="submission" date="2015-02" db="UniProtKB">
        <authorList>
            <consortium name="EnsemblMetazoa"/>
        </authorList>
    </citation>
    <scope>IDENTIFICATION</scope>
</reference>
<dbReference type="Pfam" id="PF00019">
    <property type="entry name" value="TGF_beta"/>
    <property type="match status" value="1"/>
</dbReference>
<dbReference type="GO" id="GO:0005125">
    <property type="term" value="F:cytokine activity"/>
    <property type="evidence" value="ECO:0007669"/>
    <property type="project" value="TreeGrafter"/>
</dbReference>
<dbReference type="GO" id="GO:0005615">
    <property type="term" value="C:extracellular space"/>
    <property type="evidence" value="ECO:0007669"/>
    <property type="project" value="TreeGrafter"/>
</dbReference>
<dbReference type="EMBL" id="JH429903">
    <property type="status" value="NOT_ANNOTATED_CDS"/>
    <property type="molecule type" value="Genomic_DNA"/>
</dbReference>
<dbReference type="InterPro" id="IPR015615">
    <property type="entry name" value="TGF-beta-rel"/>
</dbReference>
<evidence type="ECO:0000256" key="2">
    <source>
        <dbReference type="ARBA" id="ARBA00006656"/>
    </source>
</evidence>
<dbReference type="InterPro" id="IPR001839">
    <property type="entry name" value="TGF-b_C"/>
</dbReference>
<dbReference type="STRING" id="126957.T1IHG0"/>
<feature type="domain" description="TGF-beta family profile" evidence="11">
    <location>
        <begin position="290"/>
        <end position="404"/>
    </location>
</feature>
<keyword evidence="4" id="KW-0165">Cleavage on pair of basic residues</keyword>
<evidence type="ECO:0000256" key="3">
    <source>
        <dbReference type="ARBA" id="ARBA00022525"/>
    </source>
</evidence>
<evidence type="ECO:0000256" key="8">
    <source>
        <dbReference type="RuleBase" id="RU000354"/>
    </source>
</evidence>
<dbReference type="GO" id="GO:0008083">
    <property type="term" value="F:growth factor activity"/>
    <property type="evidence" value="ECO:0007669"/>
    <property type="project" value="UniProtKB-KW"/>
</dbReference>
<dbReference type="InterPro" id="IPR017948">
    <property type="entry name" value="TGFb_CS"/>
</dbReference>
<feature type="chain" id="PRO_5004589710" description="TGF-beta family profile domain-containing protein" evidence="10">
    <location>
        <begin position="22"/>
        <end position="404"/>
    </location>
</feature>
<protein>
    <recommendedName>
        <fullName evidence="11">TGF-beta family profile domain-containing protein</fullName>
    </recommendedName>
</protein>
<dbReference type="Gene3D" id="2.60.120.970">
    <property type="match status" value="1"/>
</dbReference>
<reference evidence="13" key="1">
    <citation type="submission" date="2011-05" db="EMBL/GenBank/DDBJ databases">
        <authorList>
            <person name="Richards S.R."/>
            <person name="Qu J."/>
            <person name="Jiang H."/>
            <person name="Jhangiani S.N."/>
            <person name="Agravi P."/>
            <person name="Goodspeed R."/>
            <person name="Gross S."/>
            <person name="Mandapat C."/>
            <person name="Jackson L."/>
            <person name="Mathew T."/>
            <person name="Pu L."/>
            <person name="Thornton R."/>
            <person name="Saada N."/>
            <person name="Wilczek-Boney K.B."/>
            <person name="Lee S."/>
            <person name="Kovar C."/>
            <person name="Wu Y."/>
            <person name="Scherer S.E."/>
            <person name="Worley K.C."/>
            <person name="Muzny D.M."/>
            <person name="Gibbs R."/>
        </authorList>
    </citation>
    <scope>NUCLEOTIDE SEQUENCE</scope>
    <source>
        <strain evidence="13">Brora</strain>
    </source>
</reference>
<dbReference type="PANTHER" id="PTHR11848">
    <property type="entry name" value="TGF-BETA FAMILY"/>
    <property type="match status" value="1"/>
</dbReference>
<dbReference type="eggNOG" id="KOG3900">
    <property type="taxonomic scope" value="Eukaryota"/>
</dbReference>
<evidence type="ECO:0000259" key="11">
    <source>
        <dbReference type="PROSITE" id="PS51362"/>
    </source>
</evidence>
<name>T1IHG0_STRMM</name>
<dbReference type="SMART" id="SM00204">
    <property type="entry name" value="TGFB"/>
    <property type="match status" value="1"/>
</dbReference>
<dbReference type="FunFam" id="2.10.90.10:FF:000006">
    <property type="entry name" value="growth/differentiation factor 8"/>
    <property type="match status" value="1"/>
</dbReference>
<evidence type="ECO:0000256" key="9">
    <source>
        <dbReference type="SAM" id="MobiDB-lite"/>
    </source>
</evidence>
<dbReference type="InterPro" id="IPR029034">
    <property type="entry name" value="Cystine-knot_cytokine"/>
</dbReference>
<dbReference type="OMA" id="RQPESSY"/>
<dbReference type="PROSITE" id="PS00250">
    <property type="entry name" value="TGF_BETA_1"/>
    <property type="match status" value="1"/>
</dbReference>
<organism evidence="12 13">
    <name type="scientific">Strigamia maritima</name>
    <name type="common">European centipede</name>
    <name type="synonym">Geophilus maritimus</name>
    <dbReference type="NCBI Taxonomy" id="126957"/>
    <lineage>
        <taxon>Eukaryota</taxon>
        <taxon>Metazoa</taxon>
        <taxon>Ecdysozoa</taxon>
        <taxon>Arthropoda</taxon>
        <taxon>Myriapoda</taxon>
        <taxon>Chilopoda</taxon>
        <taxon>Pleurostigmophora</taxon>
        <taxon>Geophilomorpha</taxon>
        <taxon>Linotaeniidae</taxon>
        <taxon>Strigamia</taxon>
    </lineage>
</organism>
<dbReference type="AlphaFoldDB" id="T1IHG0"/>
<dbReference type="Gene3D" id="2.10.90.10">
    <property type="entry name" value="Cystine-knot cytokines"/>
    <property type="match status" value="1"/>
</dbReference>